<organism evidence="1 2">
    <name type="scientific">Adhaeribacter pallidiroseus</name>
    <dbReference type="NCBI Taxonomy" id="2072847"/>
    <lineage>
        <taxon>Bacteria</taxon>
        <taxon>Pseudomonadati</taxon>
        <taxon>Bacteroidota</taxon>
        <taxon>Cytophagia</taxon>
        <taxon>Cytophagales</taxon>
        <taxon>Hymenobacteraceae</taxon>
        <taxon>Adhaeribacter</taxon>
    </lineage>
</organism>
<gene>
    <name evidence="1" type="ORF">AHMF7616_03657</name>
</gene>
<keyword evidence="2" id="KW-1185">Reference proteome</keyword>
<proteinExistence type="predicted"/>
<reference evidence="1 2" key="1">
    <citation type="submission" date="2018-04" db="EMBL/GenBank/DDBJ databases">
        <title>Adhaeribacter sp. HMF7616 genome sequencing and assembly.</title>
        <authorList>
            <person name="Kang H."/>
            <person name="Kang J."/>
            <person name="Cha I."/>
            <person name="Kim H."/>
            <person name="Joh K."/>
        </authorList>
    </citation>
    <scope>NUCLEOTIDE SEQUENCE [LARGE SCALE GENOMIC DNA]</scope>
    <source>
        <strain evidence="1 2">HMF7616</strain>
    </source>
</reference>
<dbReference type="OrthoDB" id="981159at2"/>
<comment type="caution">
    <text evidence="1">The sequence shown here is derived from an EMBL/GenBank/DDBJ whole genome shotgun (WGS) entry which is preliminary data.</text>
</comment>
<evidence type="ECO:0000313" key="1">
    <source>
        <dbReference type="EMBL" id="RDC65034.1"/>
    </source>
</evidence>
<dbReference type="RefSeq" id="WP_115374105.1">
    <property type="nucleotide sequence ID" value="NZ_QASA01000001.1"/>
</dbReference>
<accession>A0A369QJX6</accession>
<dbReference type="AlphaFoldDB" id="A0A369QJX6"/>
<evidence type="ECO:0000313" key="2">
    <source>
        <dbReference type="Proteomes" id="UP000253919"/>
    </source>
</evidence>
<sequence>MIHRGEVVEQKVRNSDMKIVKVAEALAITRNTLYVRFQTPNLDLDFIKRVGKIIHYDFSQDIPELKTSQETLSELPEESVTELQSLSECTKALLNLQKKYIALLEKHNELLTTMNFAKG</sequence>
<protein>
    <submittedName>
        <fullName evidence="1">Uncharacterized protein</fullName>
    </submittedName>
</protein>
<dbReference type="EMBL" id="QASA01000001">
    <property type="protein sequence ID" value="RDC65034.1"/>
    <property type="molecule type" value="Genomic_DNA"/>
</dbReference>
<name>A0A369QJX6_9BACT</name>
<dbReference type="Proteomes" id="UP000253919">
    <property type="component" value="Unassembled WGS sequence"/>
</dbReference>